<evidence type="ECO:0000256" key="3">
    <source>
        <dbReference type="ARBA" id="ARBA00022692"/>
    </source>
</evidence>
<evidence type="ECO:0000259" key="10">
    <source>
        <dbReference type="PROSITE" id="PS50929"/>
    </source>
</evidence>
<dbReference type="InterPro" id="IPR010128">
    <property type="entry name" value="ATPase_T1SS_PrtD-like"/>
</dbReference>
<proteinExistence type="inferred from homology"/>
<dbReference type="InterPro" id="IPR003439">
    <property type="entry name" value="ABC_transporter-like_ATP-bd"/>
</dbReference>
<keyword evidence="5" id="KW-0067">ATP-binding</keyword>
<keyword evidence="6 8" id="KW-1133">Transmembrane helix</keyword>
<dbReference type="Gene3D" id="3.40.50.300">
    <property type="entry name" value="P-loop containing nucleotide triphosphate hydrolases"/>
    <property type="match status" value="1"/>
</dbReference>
<feature type="transmembrane region" description="Helical" evidence="8">
    <location>
        <begin position="62"/>
        <end position="82"/>
    </location>
</feature>
<evidence type="ECO:0000256" key="4">
    <source>
        <dbReference type="ARBA" id="ARBA00022741"/>
    </source>
</evidence>
<dbReference type="SMART" id="SM00382">
    <property type="entry name" value="AAA"/>
    <property type="match status" value="1"/>
</dbReference>
<dbReference type="InterPro" id="IPR027417">
    <property type="entry name" value="P-loop_NTPase"/>
</dbReference>
<sequence>MSVRNEGTSGTNGKNAASKVLQKCKGGLITVAVASALINLLYLTSSFFMLQIYDRVIPSRSIPTLVALCLLALMLYAFQGAFELARSRMLTRVAGIFDEALGARIFKTVVKAPVKGHAGGDGMALMRDFDQVRTFLSSAGLPAFFDLPWLPFYIAICFLFHQVVGYIAIGGAVILTILTILTNRKTQASAKELHEIGSQRGTLLGAAHRNAEVVEAMGMGDDLSRSWSQINDRYRQSHRQNSDVANGYATVSKIFRIALQSGVLAAGAVLVIENQASAGIIIAASILTSRALAPVEQAIANWRSFVSAQQSWKRLRQSFEIVPETDAPLALPAPRQNLIVDGLISGAPGRQEMVIANISFAVDAGSAVGVIGPSASGKSSLARALTGIWPIHRGSARLDGATIQQWSDEDRGKHIGYLPQDIELFEGTITQNISRFRESPAPEAVIEAAKVAGVHELILGLPGGYSTEIGPGGSTLSAGQRQRIALARALFGNPFLVVLDEPNSNLDAEGEAALAEAIVRIRERGSIAIVIAHRPSALAGVDLVLMMKEGRVAAFGPKDEVLSRVLRREFSSGELRPTPLKIVSEGQGQE</sequence>
<dbReference type="InterPro" id="IPR017871">
    <property type="entry name" value="ABC_transporter-like_CS"/>
</dbReference>
<dbReference type="InterPro" id="IPR039421">
    <property type="entry name" value="Type_1_exporter"/>
</dbReference>
<keyword evidence="7 8" id="KW-0472">Membrane</keyword>
<dbReference type="EMBL" id="VDMN01000001">
    <property type="protein sequence ID" value="TNM66149.1"/>
    <property type="molecule type" value="Genomic_DNA"/>
</dbReference>
<evidence type="ECO:0000256" key="6">
    <source>
        <dbReference type="ARBA" id="ARBA00022989"/>
    </source>
</evidence>
<feature type="transmembrane region" description="Helical" evidence="8">
    <location>
        <begin position="28"/>
        <end position="50"/>
    </location>
</feature>
<dbReference type="SUPFAM" id="SSF52540">
    <property type="entry name" value="P-loop containing nucleoside triphosphate hydrolases"/>
    <property type="match status" value="1"/>
</dbReference>
<dbReference type="NCBIfam" id="TIGR01842">
    <property type="entry name" value="type_I_sec_PrtD"/>
    <property type="match status" value="1"/>
</dbReference>
<dbReference type="GO" id="GO:0005886">
    <property type="term" value="C:plasma membrane"/>
    <property type="evidence" value="ECO:0007669"/>
    <property type="project" value="UniProtKB-SubCell"/>
</dbReference>
<evidence type="ECO:0000256" key="1">
    <source>
        <dbReference type="ARBA" id="ARBA00004651"/>
    </source>
</evidence>
<evidence type="ECO:0000256" key="8">
    <source>
        <dbReference type="SAM" id="Phobius"/>
    </source>
</evidence>
<dbReference type="InterPro" id="IPR011527">
    <property type="entry name" value="ABC1_TM_dom"/>
</dbReference>
<dbReference type="Gene3D" id="1.20.1560.10">
    <property type="entry name" value="ABC transporter type 1, transmembrane domain"/>
    <property type="match status" value="1"/>
</dbReference>
<evidence type="ECO:0000256" key="2">
    <source>
        <dbReference type="ARBA" id="ARBA00005417"/>
    </source>
</evidence>
<accession>A0A5C4XS35</accession>
<evidence type="ECO:0000259" key="9">
    <source>
        <dbReference type="PROSITE" id="PS50893"/>
    </source>
</evidence>
<dbReference type="GO" id="GO:0005524">
    <property type="term" value="F:ATP binding"/>
    <property type="evidence" value="ECO:0007669"/>
    <property type="project" value="UniProtKB-KW"/>
</dbReference>
<dbReference type="SUPFAM" id="SSF90123">
    <property type="entry name" value="ABC transporter transmembrane region"/>
    <property type="match status" value="1"/>
</dbReference>
<dbReference type="PANTHER" id="PTHR24221:SF248">
    <property type="entry name" value="ABC TRANSPORTER TRANSMEMBRANE REGION"/>
    <property type="match status" value="1"/>
</dbReference>
<keyword evidence="3 8" id="KW-0812">Transmembrane</keyword>
<comment type="subcellular location">
    <subcellularLocation>
        <location evidence="1">Cell membrane</location>
        <topology evidence="1">Multi-pass membrane protein</topology>
    </subcellularLocation>
</comment>
<dbReference type="GO" id="GO:0030256">
    <property type="term" value="C:type I protein secretion system complex"/>
    <property type="evidence" value="ECO:0007669"/>
    <property type="project" value="InterPro"/>
</dbReference>
<feature type="domain" description="ABC transmembrane type-1" evidence="10">
    <location>
        <begin position="29"/>
        <end position="307"/>
    </location>
</feature>
<comment type="caution">
    <text evidence="11">The sequence shown here is derived from an EMBL/GenBank/DDBJ whole genome shotgun (WGS) entry which is preliminary data.</text>
</comment>
<dbReference type="Pfam" id="PF00664">
    <property type="entry name" value="ABC_membrane"/>
    <property type="match status" value="1"/>
</dbReference>
<gene>
    <name evidence="11" type="ORF">FHP24_08010</name>
</gene>
<keyword evidence="12" id="KW-1185">Reference proteome</keyword>
<dbReference type="GO" id="GO:0030253">
    <property type="term" value="P:protein secretion by the type I secretion system"/>
    <property type="evidence" value="ECO:0007669"/>
    <property type="project" value="InterPro"/>
</dbReference>
<dbReference type="GO" id="GO:0140359">
    <property type="term" value="F:ABC-type transporter activity"/>
    <property type="evidence" value="ECO:0007669"/>
    <property type="project" value="InterPro"/>
</dbReference>
<dbReference type="InterPro" id="IPR036640">
    <property type="entry name" value="ABC1_TM_sf"/>
</dbReference>
<dbReference type="GO" id="GO:0034040">
    <property type="term" value="F:ATPase-coupled lipid transmembrane transporter activity"/>
    <property type="evidence" value="ECO:0007669"/>
    <property type="project" value="TreeGrafter"/>
</dbReference>
<dbReference type="Proteomes" id="UP000311605">
    <property type="component" value="Unassembled WGS sequence"/>
</dbReference>
<dbReference type="Pfam" id="PF00005">
    <property type="entry name" value="ABC_tran"/>
    <property type="match status" value="1"/>
</dbReference>
<evidence type="ECO:0000256" key="7">
    <source>
        <dbReference type="ARBA" id="ARBA00023136"/>
    </source>
</evidence>
<dbReference type="RefSeq" id="WP_139675305.1">
    <property type="nucleotide sequence ID" value="NZ_VDMN01000001.1"/>
</dbReference>
<dbReference type="PROSITE" id="PS00211">
    <property type="entry name" value="ABC_TRANSPORTER_1"/>
    <property type="match status" value="1"/>
</dbReference>
<dbReference type="GO" id="GO:0016887">
    <property type="term" value="F:ATP hydrolysis activity"/>
    <property type="evidence" value="ECO:0007669"/>
    <property type="project" value="InterPro"/>
</dbReference>
<keyword evidence="4" id="KW-0547">Nucleotide-binding</keyword>
<feature type="domain" description="ABC transporter" evidence="9">
    <location>
        <begin position="338"/>
        <end position="574"/>
    </location>
</feature>
<name>A0A5C4XS35_9HYPH</name>
<organism evidence="11 12">
    <name type="scientific">Aliirhizobium smilacinae</name>
    <dbReference type="NCBI Taxonomy" id="1395944"/>
    <lineage>
        <taxon>Bacteria</taxon>
        <taxon>Pseudomonadati</taxon>
        <taxon>Pseudomonadota</taxon>
        <taxon>Alphaproteobacteria</taxon>
        <taxon>Hyphomicrobiales</taxon>
        <taxon>Rhizobiaceae</taxon>
        <taxon>Aliirhizobium</taxon>
    </lineage>
</organism>
<dbReference type="PANTHER" id="PTHR24221">
    <property type="entry name" value="ATP-BINDING CASSETTE SUB-FAMILY B"/>
    <property type="match status" value="1"/>
</dbReference>
<protein>
    <submittedName>
        <fullName evidence="11">Type I secretion system permease/ATPase</fullName>
    </submittedName>
</protein>
<evidence type="ECO:0000256" key="5">
    <source>
        <dbReference type="ARBA" id="ARBA00022840"/>
    </source>
</evidence>
<dbReference type="InterPro" id="IPR003593">
    <property type="entry name" value="AAA+_ATPase"/>
</dbReference>
<dbReference type="PROSITE" id="PS50929">
    <property type="entry name" value="ABC_TM1F"/>
    <property type="match status" value="1"/>
</dbReference>
<evidence type="ECO:0000313" key="12">
    <source>
        <dbReference type="Proteomes" id="UP000311605"/>
    </source>
</evidence>
<dbReference type="AlphaFoldDB" id="A0A5C4XS35"/>
<evidence type="ECO:0000313" key="11">
    <source>
        <dbReference type="EMBL" id="TNM66149.1"/>
    </source>
</evidence>
<dbReference type="PROSITE" id="PS50893">
    <property type="entry name" value="ABC_TRANSPORTER_2"/>
    <property type="match status" value="1"/>
</dbReference>
<reference evidence="11 12" key="1">
    <citation type="submission" date="2019-06" db="EMBL/GenBank/DDBJ databases">
        <title>The draft genome of Rhizobium smilacinae PTYR-5.</title>
        <authorList>
            <person name="Liu L."/>
            <person name="Li L."/>
            <person name="Zhang X."/>
        </authorList>
    </citation>
    <scope>NUCLEOTIDE SEQUENCE [LARGE SCALE GENOMIC DNA]</scope>
    <source>
        <strain evidence="11 12">PTYR-5</strain>
    </source>
</reference>
<dbReference type="OrthoDB" id="9808328at2"/>
<feature type="transmembrane region" description="Helical" evidence="8">
    <location>
        <begin position="152"/>
        <end position="181"/>
    </location>
</feature>
<comment type="similarity">
    <text evidence="2">Belongs to the ABC transporter superfamily.</text>
</comment>